<accession>A0A8A7KCZ3</accession>
<evidence type="ECO:0000313" key="2">
    <source>
        <dbReference type="Proteomes" id="UP000665020"/>
    </source>
</evidence>
<name>A0A8A7KCZ3_9FIRM</name>
<dbReference type="EMBL" id="CP046640">
    <property type="protein sequence ID" value="QTL97478.1"/>
    <property type="molecule type" value="Genomic_DNA"/>
</dbReference>
<sequence>MPKKVYPKKLKESVLKRLAPPNAEKASDLYYIKTIGEPQFKININLNKEIFFSEERRDYYIINNGENVYISITRGNSWQLLMNLVKIIEVL</sequence>
<protein>
    <submittedName>
        <fullName evidence="1">Uncharacterized protein</fullName>
    </submittedName>
</protein>
<dbReference type="AlphaFoldDB" id="A0A8A7KCZ3"/>
<dbReference type="Proteomes" id="UP000665020">
    <property type="component" value="Chromosome"/>
</dbReference>
<organism evidence="1 2">
    <name type="scientific">Iocasia fonsfrigidae</name>
    <dbReference type="NCBI Taxonomy" id="2682810"/>
    <lineage>
        <taxon>Bacteria</taxon>
        <taxon>Bacillati</taxon>
        <taxon>Bacillota</taxon>
        <taxon>Clostridia</taxon>
        <taxon>Halanaerobiales</taxon>
        <taxon>Halanaerobiaceae</taxon>
        <taxon>Iocasia</taxon>
    </lineage>
</organism>
<keyword evidence="2" id="KW-1185">Reference proteome</keyword>
<gene>
    <name evidence="1" type="ORF">GM661_05515</name>
</gene>
<reference evidence="1" key="1">
    <citation type="submission" date="2019-12" db="EMBL/GenBank/DDBJ databases">
        <authorList>
            <person name="zhang j."/>
            <person name="sun C.M."/>
        </authorList>
    </citation>
    <scope>NUCLEOTIDE SEQUENCE</scope>
    <source>
        <strain evidence="1">NS-1</strain>
    </source>
</reference>
<proteinExistence type="predicted"/>
<dbReference type="KEGG" id="ifn:GM661_05515"/>
<dbReference type="RefSeq" id="WP_230869106.1">
    <property type="nucleotide sequence ID" value="NZ_CP046640.1"/>
</dbReference>
<evidence type="ECO:0000313" key="1">
    <source>
        <dbReference type="EMBL" id="QTL97478.1"/>
    </source>
</evidence>